<sequence length="84" mass="8846">MSGHPSGGGWPSGPLSAPSAPLVVKGDPTDEELGAVAAVLAALTAESGPYENEDRQVPSGWKSYWRVVRQPLIPAHEGWRGSLR</sequence>
<evidence type="ECO:0000313" key="3">
    <source>
        <dbReference type="EMBL" id="SCQ80086.1"/>
    </source>
</evidence>
<dbReference type="AlphaFoldDB" id="A0A2C7ASR5"/>
<dbReference type="InterPro" id="IPR032716">
    <property type="entry name" value="ACC_epsilon"/>
</dbReference>
<dbReference type="OrthoDB" id="3731319at2"/>
<dbReference type="OMA" id="YWRTIRE"/>
<dbReference type="EMBL" id="LT618793">
    <property type="protein sequence ID" value="SCQ80086.1"/>
    <property type="molecule type" value="Genomic_DNA"/>
</dbReference>
<proteinExistence type="predicted"/>
<name>A0A2C7ASR5_9ACTN</name>
<dbReference type="Pfam" id="PF13822">
    <property type="entry name" value="ACC_epsilon"/>
    <property type="match status" value="1"/>
</dbReference>
<gene>
    <name evidence="2" type="ORF">PFR_JS10_1475</name>
    <name evidence="3" type="ORF">PFR_JS23_1566</name>
</gene>
<reference evidence="3 4" key="2">
    <citation type="submission" date="2016-09" db="EMBL/GenBank/DDBJ databases">
        <authorList>
            <person name="Laine KS P."/>
        </authorList>
    </citation>
    <scope>NUCLEOTIDE SEQUENCE [LARGE SCALE GENOMIC DNA]</scope>
    <source>
        <strain evidence="3">PFRJS-23</strain>
    </source>
</reference>
<protein>
    <recommendedName>
        <fullName evidence="5">Acyl-CoA carboxylase subunit epsilon</fullName>
    </recommendedName>
</protein>
<evidence type="ECO:0000313" key="2">
    <source>
        <dbReference type="EMBL" id="SBN39118.1"/>
    </source>
</evidence>
<evidence type="ECO:0000313" key="4">
    <source>
        <dbReference type="Proteomes" id="UP000250080"/>
    </source>
</evidence>
<feature type="compositionally biased region" description="Low complexity" evidence="1">
    <location>
        <begin position="12"/>
        <end position="22"/>
    </location>
</feature>
<dbReference type="GO" id="GO:0003989">
    <property type="term" value="F:acetyl-CoA carboxylase activity"/>
    <property type="evidence" value="ECO:0007669"/>
    <property type="project" value="InterPro"/>
</dbReference>
<dbReference type="EMBL" id="LT576035">
    <property type="protein sequence ID" value="SBN39118.1"/>
    <property type="molecule type" value="Genomic_DNA"/>
</dbReference>
<dbReference type="Proteomes" id="UP000250080">
    <property type="component" value="Chromosome I"/>
</dbReference>
<feature type="region of interest" description="Disordered" evidence="1">
    <location>
        <begin position="1"/>
        <end position="27"/>
    </location>
</feature>
<accession>A0A2C7ASR5</accession>
<evidence type="ECO:0008006" key="5">
    <source>
        <dbReference type="Google" id="ProtNLM"/>
    </source>
</evidence>
<organism evidence="2">
    <name type="scientific">Propionibacterium freudenreichii</name>
    <dbReference type="NCBI Taxonomy" id="1744"/>
    <lineage>
        <taxon>Bacteria</taxon>
        <taxon>Bacillati</taxon>
        <taxon>Actinomycetota</taxon>
        <taxon>Actinomycetes</taxon>
        <taxon>Propionibacteriales</taxon>
        <taxon>Propionibacteriaceae</taxon>
        <taxon>Propionibacterium</taxon>
    </lineage>
</organism>
<dbReference type="GO" id="GO:0004658">
    <property type="term" value="F:propionyl-CoA carboxylase activity"/>
    <property type="evidence" value="ECO:0007669"/>
    <property type="project" value="InterPro"/>
</dbReference>
<evidence type="ECO:0000256" key="1">
    <source>
        <dbReference type="SAM" id="MobiDB-lite"/>
    </source>
</evidence>
<feature type="compositionally biased region" description="Gly residues" evidence="1">
    <location>
        <begin position="1"/>
        <end position="11"/>
    </location>
</feature>
<reference evidence="2" key="1">
    <citation type="submission" date="2016-05" db="EMBL/GenBank/DDBJ databases">
        <authorList>
            <person name="Lavstsen T."/>
            <person name="Jespersen J.S."/>
        </authorList>
    </citation>
    <scope>NUCLEOTIDE SEQUENCE</scope>
    <source>
        <strain evidence="2">PFRJS10</strain>
    </source>
</reference>